<dbReference type="Proteomes" id="UP000008138">
    <property type="component" value="Chromosome"/>
</dbReference>
<dbReference type="STRING" id="999630.TUZN_0114"/>
<dbReference type="SUPFAM" id="SSF52980">
    <property type="entry name" value="Restriction endonuclease-like"/>
    <property type="match status" value="1"/>
</dbReference>
<name>F2L1E7_THEU7</name>
<dbReference type="PANTHER" id="PTHR34314">
    <property type="entry name" value="CRENARCHAEAL PROTEIN, PUTATIVE-RELATED"/>
    <property type="match status" value="1"/>
</dbReference>
<keyword evidence="2" id="KW-1185">Reference proteome</keyword>
<sequence>MGLTPEEKRRFLRALEEDEEFRLAVAGAVGLGEVLKELRNLRRDSERRWRRWYKTWQKFLEENEKRWQENERRWLENERRWQEWYETWRKFLEENEKRRQENERRWRENEERWERAFREFKWIRSAMEQLQEALGVSLEFYTAQWIREWLSAKGYRCRPTVHASLLIDGVKEVDVFCPDPPVVAEVKAAVPTVKAAEEALAQLKTAVEAAERFLKKRIYAAVLAVESAPEEVAEHLRRRAEEAGYILILGRGH</sequence>
<gene>
    <name evidence="1" type="ordered locus">TUZN_0114</name>
</gene>
<dbReference type="OrthoDB" id="28108at2157"/>
<evidence type="ECO:0000313" key="2">
    <source>
        <dbReference type="Proteomes" id="UP000008138"/>
    </source>
</evidence>
<dbReference type="PANTHER" id="PTHR34314:SF6">
    <property type="entry name" value="DUF3782 DOMAIN-CONTAINING PROTEIN"/>
    <property type="match status" value="1"/>
</dbReference>
<protein>
    <recommendedName>
        <fullName evidence="3">PaREP7</fullName>
    </recommendedName>
</protein>
<organism evidence="1 2">
    <name type="scientific">Thermoproteus uzoniensis (strain 768-20)</name>
    <dbReference type="NCBI Taxonomy" id="999630"/>
    <lineage>
        <taxon>Archaea</taxon>
        <taxon>Thermoproteota</taxon>
        <taxon>Thermoprotei</taxon>
        <taxon>Thermoproteales</taxon>
        <taxon>Thermoproteaceae</taxon>
        <taxon>Thermoproteus</taxon>
    </lineage>
</organism>
<accession>F2L1E7</accession>
<evidence type="ECO:0008006" key="3">
    <source>
        <dbReference type="Google" id="ProtNLM"/>
    </source>
</evidence>
<proteinExistence type="predicted"/>
<dbReference type="InterPro" id="IPR011335">
    <property type="entry name" value="Restrct_endonuc-II-like"/>
</dbReference>
<reference evidence="1 2" key="1">
    <citation type="journal article" date="2011" name="J. Bacteriol.">
        <title>Complete genome sequence of the thermoacidophilic crenarchaeon Thermoproteus uzoniensis 768-20.</title>
        <authorList>
            <person name="Mardanov A.V."/>
            <person name="Gumerov V.M."/>
            <person name="Beletsky A.V."/>
            <person name="Prokofeva M.I."/>
            <person name="Bonch-Osmolovskaya E.A."/>
            <person name="Ravin N.V."/>
            <person name="Skryabin K.G."/>
        </authorList>
    </citation>
    <scope>NUCLEOTIDE SEQUENCE [LARGE SCALE GENOMIC DNA]</scope>
    <source>
        <strain evidence="1 2">768-20</strain>
    </source>
</reference>
<dbReference type="RefSeq" id="WP_013678953.1">
    <property type="nucleotide sequence ID" value="NC_015315.1"/>
</dbReference>
<dbReference type="AlphaFoldDB" id="F2L1E7"/>
<dbReference type="GeneID" id="10359666"/>
<dbReference type="eggNOG" id="arCOG01426">
    <property type="taxonomic scope" value="Archaea"/>
</dbReference>
<dbReference type="EMBL" id="CP002590">
    <property type="protein sequence ID" value="AEA11617.1"/>
    <property type="molecule type" value="Genomic_DNA"/>
</dbReference>
<evidence type="ECO:0000313" key="1">
    <source>
        <dbReference type="EMBL" id="AEA11617.1"/>
    </source>
</evidence>
<reference key="2">
    <citation type="submission" date="2011-03" db="EMBL/GenBank/DDBJ databases">
        <title>Complete genome sequence of the thermoacidophilic crenarchaeon Thermoproteus uzoniensis 768-20.</title>
        <authorList>
            <person name="Mardanov A.V."/>
            <person name="Gumerov V.M."/>
            <person name="Beletsky A.V."/>
            <person name="Prokofeva M.I."/>
            <person name="Bonch-Osmolovskaya E.A."/>
            <person name="Ravin N.V."/>
            <person name="Skryabin K.G."/>
        </authorList>
    </citation>
    <scope>NUCLEOTIDE SEQUENCE</scope>
    <source>
        <strain>768-20</strain>
    </source>
</reference>
<dbReference type="KEGG" id="tuz:TUZN_0114"/>
<dbReference type="HOGENOM" id="CLU_055579_0_0_2"/>